<evidence type="ECO:0000313" key="10">
    <source>
        <dbReference type="EMBL" id="MBK6264781.1"/>
    </source>
</evidence>
<dbReference type="InterPro" id="IPR016454">
    <property type="entry name" value="Cysteine_dSase"/>
</dbReference>
<gene>
    <name evidence="10" type="ORF">JKA74_07015</name>
</gene>
<comment type="similarity">
    <text evidence="3 8">Belongs to the class-V pyridoxal-phosphate-dependent aminotransferase family. Csd subfamily.</text>
</comment>
<evidence type="ECO:0000256" key="3">
    <source>
        <dbReference type="ARBA" id="ARBA00010447"/>
    </source>
</evidence>
<evidence type="ECO:0000256" key="5">
    <source>
        <dbReference type="ARBA" id="ARBA00022898"/>
    </source>
</evidence>
<sequence>MSTVATTDTYFDIKKIRTDFPILQQKVNGKPLVYFDNAATTQKPQQVIDAINKYYEGYNANIHRGLHSLAEKATTAFEETRLTFQKFINAAESEEVIFTKGTTDSINLVATAYGRKFIKASDEILISGMEHHSNIVPWQMLCEEKGAKLKVIPVDEKGEISLDDVKSLINKNTKIVSVVFASNSLGTVNPVKEIGQLAHKFGAVMMIDGAQAASHCKVDVQDLDCDFFATSGHKMYGPTGSGILYGKREILEKMNPYQGGGEMIKDVSFEKTTYNDIPYKFEAGTPNIADIVALKSAVEYINQLGKENIVQYENDITAHAHKRLAEVPGIHFYGTATNKVSVVSFTIDNVHPYDVGMMLDAKGIAVRTGHHCTQPLMDHYGIDGTIRASFSVYNTKEEIDFLADSLKDIVAKFS</sequence>
<comment type="catalytic activity">
    <reaction evidence="6 8">
        <text>(sulfur carrier)-H + L-cysteine = (sulfur carrier)-SH + L-alanine</text>
        <dbReference type="Rhea" id="RHEA:43892"/>
        <dbReference type="Rhea" id="RHEA-COMP:14737"/>
        <dbReference type="Rhea" id="RHEA-COMP:14739"/>
        <dbReference type="ChEBI" id="CHEBI:29917"/>
        <dbReference type="ChEBI" id="CHEBI:35235"/>
        <dbReference type="ChEBI" id="CHEBI:57972"/>
        <dbReference type="ChEBI" id="CHEBI:64428"/>
        <dbReference type="EC" id="2.8.1.7"/>
    </reaction>
</comment>
<evidence type="ECO:0000259" key="9">
    <source>
        <dbReference type="Pfam" id="PF00266"/>
    </source>
</evidence>
<dbReference type="InterPro" id="IPR015424">
    <property type="entry name" value="PyrdxlP-dep_Trfase"/>
</dbReference>
<keyword evidence="5 8" id="KW-0663">Pyridoxal phosphate</keyword>
<dbReference type="GO" id="GO:0031071">
    <property type="term" value="F:cysteine desulfurase activity"/>
    <property type="evidence" value="ECO:0007669"/>
    <property type="project" value="UniProtKB-UniRule"/>
</dbReference>
<feature type="domain" description="Aminotransferase class V" evidence="9">
    <location>
        <begin position="33"/>
        <end position="402"/>
    </location>
</feature>
<comment type="function">
    <text evidence="2 8">Catalyzes the removal of elemental sulfur and selenium atoms from L-cysteine, L-cystine, L-selenocysteine, and L-selenocystine to produce L-alanine.</text>
</comment>
<evidence type="ECO:0000313" key="11">
    <source>
        <dbReference type="Proteomes" id="UP000611723"/>
    </source>
</evidence>
<evidence type="ECO:0000256" key="8">
    <source>
        <dbReference type="RuleBase" id="RU004506"/>
    </source>
</evidence>
<reference evidence="10" key="1">
    <citation type="submission" date="2021-01" db="EMBL/GenBank/DDBJ databases">
        <title>Marivirga aurantiaca sp. nov., isolated from intertidal surface sediments.</title>
        <authorList>
            <person name="Zhang M."/>
        </authorList>
    </citation>
    <scope>NUCLEOTIDE SEQUENCE</scope>
    <source>
        <strain evidence="10">S37H4</strain>
    </source>
</reference>
<evidence type="ECO:0000256" key="1">
    <source>
        <dbReference type="ARBA" id="ARBA00001933"/>
    </source>
</evidence>
<proteinExistence type="inferred from homology"/>
<dbReference type="RefSeq" id="WP_201430449.1">
    <property type="nucleotide sequence ID" value="NZ_JAEQBW010000002.1"/>
</dbReference>
<dbReference type="Gene3D" id="3.90.1150.10">
    <property type="entry name" value="Aspartate Aminotransferase, domain 1"/>
    <property type="match status" value="1"/>
</dbReference>
<comment type="caution">
    <text evidence="10">The sequence shown here is derived from an EMBL/GenBank/DDBJ whole genome shotgun (WGS) entry which is preliminary data.</text>
</comment>
<evidence type="ECO:0000256" key="2">
    <source>
        <dbReference type="ARBA" id="ARBA00002824"/>
    </source>
</evidence>
<keyword evidence="11" id="KW-1185">Reference proteome</keyword>
<accession>A0A934WXS4</accession>
<dbReference type="Pfam" id="PF00266">
    <property type="entry name" value="Aminotran_5"/>
    <property type="match status" value="1"/>
</dbReference>
<evidence type="ECO:0000256" key="6">
    <source>
        <dbReference type="ARBA" id="ARBA00050776"/>
    </source>
</evidence>
<dbReference type="CDD" id="cd06453">
    <property type="entry name" value="SufS_like"/>
    <property type="match status" value="1"/>
</dbReference>
<dbReference type="InterPro" id="IPR015421">
    <property type="entry name" value="PyrdxlP-dep_Trfase_major"/>
</dbReference>
<dbReference type="InterPro" id="IPR020578">
    <property type="entry name" value="Aminotrans_V_PyrdxlP_BS"/>
</dbReference>
<dbReference type="AlphaFoldDB" id="A0A934WXS4"/>
<dbReference type="EC" id="2.8.1.7" evidence="8"/>
<dbReference type="PANTHER" id="PTHR43586:SF8">
    <property type="entry name" value="CYSTEINE DESULFURASE 1, CHLOROPLASTIC"/>
    <property type="match status" value="1"/>
</dbReference>
<dbReference type="Gene3D" id="3.40.640.10">
    <property type="entry name" value="Type I PLP-dependent aspartate aminotransferase-like (Major domain)"/>
    <property type="match status" value="1"/>
</dbReference>
<dbReference type="InterPro" id="IPR015422">
    <property type="entry name" value="PyrdxlP-dep_Trfase_small"/>
</dbReference>
<protein>
    <recommendedName>
        <fullName evidence="8">Cysteine desulfurase</fullName>
        <ecNumber evidence="8">2.8.1.7</ecNumber>
    </recommendedName>
</protein>
<dbReference type="GO" id="GO:0006534">
    <property type="term" value="P:cysteine metabolic process"/>
    <property type="evidence" value="ECO:0007669"/>
    <property type="project" value="UniProtKB-UniRule"/>
</dbReference>
<comment type="cofactor">
    <cofactor evidence="1 7">
        <name>pyridoxal 5'-phosphate</name>
        <dbReference type="ChEBI" id="CHEBI:597326"/>
    </cofactor>
</comment>
<evidence type="ECO:0000256" key="7">
    <source>
        <dbReference type="RuleBase" id="RU004504"/>
    </source>
</evidence>
<dbReference type="PIRSF" id="PIRSF005572">
    <property type="entry name" value="NifS"/>
    <property type="match status" value="1"/>
</dbReference>
<evidence type="ECO:0000256" key="4">
    <source>
        <dbReference type="ARBA" id="ARBA00022679"/>
    </source>
</evidence>
<dbReference type="NCBIfam" id="TIGR01979">
    <property type="entry name" value="sufS"/>
    <property type="match status" value="1"/>
</dbReference>
<dbReference type="Proteomes" id="UP000611723">
    <property type="component" value="Unassembled WGS sequence"/>
</dbReference>
<dbReference type="InterPro" id="IPR000192">
    <property type="entry name" value="Aminotrans_V_dom"/>
</dbReference>
<keyword evidence="4 8" id="KW-0808">Transferase</keyword>
<dbReference type="PROSITE" id="PS00595">
    <property type="entry name" value="AA_TRANSFER_CLASS_5"/>
    <property type="match status" value="1"/>
</dbReference>
<name>A0A934WXS4_9BACT</name>
<dbReference type="GO" id="GO:0030170">
    <property type="term" value="F:pyridoxal phosphate binding"/>
    <property type="evidence" value="ECO:0007669"/>
    <property type="project" value="UniProtKB-UniRule"/>
</dbReference>
<dbReference type="InterPro" id="IPR010970">
    <property type="entry name" value="Cys_dSase_SufS"/>
</dbReference>
<dbReference type="EMBL" id="JAEQBW010000002">
    <property type="protein sequence ID" value="MBK6264781.1"/>
    <property type="molecule type" value="Genomic_DNA"/>
</dbReference>
<dbReference type="PANTHER" id="PTHR43586">
    <property type="entry name" value="CYSTEINE DESULFURASE"/>
    <property type="match status" value="1"/>
</dbReference>
<organism evidence="10 11">
    <name type="scientific">Marivirga aurantiaca</name>
    <dbReference type="NCBI Taxonomy" id="2802615"/>
    <lineage>
        <taxon>Bacteria</taxon>
        <taxon>Pseudomonadati</taxon>
        <taxon>Bacteroidota</taxon>
        <taxon>Cytophagia</taxon>
        <taxon>Cytophagales</taxon>
        <taxon>Marivirgaceae</taxon>
        <taxon>Marivirga</taxon>
    </lineage>
</organism>
<dbReference type="SUPFAM" id="SSF53383">
    <property type="entry name" value="PLP-dependent transferases"/>
    <property type="match status" value="1"/>
</dbReference>